<dbReference type="GO" id="GO:0006457">
    <property type="term" value="P:protein folding"/>
    <property type="evidence" value="ECO:0007669"/>
    <property type="project" value="UniProtKB-UniRule"/>
</dbReference>
<sequence length="215" mass="24340">MATSKKGKEPAAAAAAAGRNQVAATAQSNPRGIPYAPFVDKVEDYVTTRADVEPTLRSFQEMIAKYQFMEQNLQRRVTGLKDKMPDIQKTLDTVRFLKLRKDEPEPIETTFELNETLHAKAKIPPTDEVYIWLGANVMLSYPIDEAEELLSSKLKAAKQSMSNCEEDLDFLREQITTMEVAVARVYNWDVVQKRKEKEEEEKSKDKKDKEGPPGG</sequence>
<dbReference type="AlphaFoldDB" id="A0AAE0IAX3"/>
<dbReference type="PANTHER" id="PTHR12409">
    <property type="entry name" value="PREFOLDIN SUBUNIT 3"/>
    <property type="match status" value="1"/>
</dbReference>
<comment type="caution">
    <text evidence="6">The sequence shown here is derived from an EMBL/GenBank/DDBJ whole genome shotgun (WGS) entry which is preliminary data.</text>
</comment>
<dbReference type="FunFam" id="1.10.287.370:FF:000001">
    <property type="entry name" value="Prefoldin subunit 3"/>
    <property type="match status" value="1"/>
</dbReference>
<accession>A0AAE0IAX3</accession>
<evidence type="ECO:0000313" key="6">
    <source>
        <dbReference type="EMBL" id="KAK3321569.1"/>
    </source>
</evidence>
<dbReference type="EMBL" id="JAUEDM010000003">
    <property type="protein sequence ID" value="KAK3321569.1"/>
    <property type="molecule type" value="Genomic_DNA"/>
</dbReference>
<evidence type="ECO:0000256" key="2">
    <source>
        <dbReference type="ARBA" id="ARBA00011695"/>
    </source>
</evidence>
<dbReference type="InterPro" id="IPR004127">
    <property type="entry name" value="Prefoldin_subunit_alpha"/>
</dbReference>
<dbReference type="PIRSF" id="PIRSF016396">
    <property type="entry name" value="Prefoldin_subunit_3"/>
    <property type="match status" value="1"/>
</dbReference>
<dbReference type="GO" id="GO:0007017">
    <property type="term" value="P:microtubule-based process"/>
    <property type="evidence" value="ECO:0007669"/>
    <property type="project" value="TreeGrafter"/>
</dbReference>
<organism evidence="6 7">
    <name type="scientific">Apodospora peruviana</name>
    <dbReference type="NCBI Taxonomy" id="516989"/>
    <lineage>
        <taxon>Eukaryota</taxon>
        <taxon>Fungi</taxon>
        <taxon>Dikarya</taxon>
        <taxon>Ascomycota</taxon>
        <taxon>Pezizomycotina</taxon>
        <taxon>Sordariomycetes</taxon>
        <taxon>Sordariomycetidae</taxon>
        <taxon>Sordariales</taxon>
        <taxon>Lasiosphaeriaceae</taxon>
        <taxon>Apodospora</taxon>
    </lineage>
</organism>
<comment type="function">
    <text evidence="4">Binds specifically to cytosolic chaperonin (c-CPN) and transfers target proteins to it. Binds to nascent polypeptide chain and promotes folding in an environment in which there are many competing pathways for nonnative proteins.</text>
</comment>
<dbReference type="InterPro" id="IPR009053">
    <property type="entry name" value="Prefoldin"/>
</dbReference>
<evidence type="ECO:0000256" key="4">
    <source>
        <dbReference type="PIRNR" id="PIRNR016396"/>
    </source>
</evidence>
<feature type="region of interest" description="Disordered" evidence="5">
    <location>
        <begin position="1"/>
        <end position="33"/>
    </location>
</feature>
<feature type="region of interest" description="Disordered" evidence="5">
    <location>
        <begin position="194"/>
        <end position="215"/>
    </location>
</feature>
<reference evidence="6" key="2">
    <citation type="submission" date="2023-06" db="EMBL/GenBank/DDBJ databases">
        <authorList>
            <consortium name="Lawrence Berkeley National Laboratory"/>
            <person name="Haridas S."/>
            <person name="Hensen N."/>
            <person name="Bonometti L."/>
            <person name="Westerberg I."/>
            <person name="Brannstrom I.O."/>
            <person name="Guillou S."/>
            <person name="Cros-Aarteil S."/>
            <person name="Calhoun S."/>
            <person name="Kuo A."/>
            <person name="Mondo S."/>
            <person name="Pangilinan J."/>
            <person name="Riley R."/>
            <person name="Labutti K."/>
            <person name="Andreopoulos B."/>
            <person name="Lipzen A."/>
            <person name="Chen C."/>
            <person name="Yanf M."/>
            <person name="Daum C."/>
            <person name="Ng V."/>
            <person name="Clum A."/>
            <person name="Steindorff A."/>
            <person name="Ohm R."/>
            <person name="Martin F."/>
            <person name="Silar P."/>
            <person name="Natvig D."/>
            <person name="Lalanne C."/>
            <person name="Gautier V."/>
            <person name="Ament-Velasquez S.L."/>
            <person name="Kruys A."/>
            <person name="Hutchinson M.I."/>
            <person name="Powell A.J."/>
            <person name="Barry K."/>
            <person name="Miller A.N."/>
            <person name="Grigoriev I.V."/>
            <person name="Debuchy R."/>
            <person name="Gladieux P."/>
            <person name="Thoren M.H."/>
            <person name="Johannesson H."/>
        </authorList>
    </citation>
    <scope>NUCLEOTIDE SEQUENCE</scope>
    <source>
        <strain evidence="6">CBS 118394</strain>
    </source>
</reference>
<keyword evidence="7" id="KW-1185">Reference proteome</keyword>
<dbReference type="Gene3D" id="1.10.287.370">
    <property type="match status" value="1"/>
</dbReference>
<dbReference type="GO" id="GO:0007021">
    <property type="term" value="P:tubulin complex assembly"/>
    <property type="evidence" value="ECO:0007669"/>
    <property type="project" value="TreeGrafter"/>
</dbReference>
<keyword evidence="3 4" id="KW-0143">Chaperone</keyword>
<dbReference type="PANTHER" id="PTHR12409:SF0">
    <property type="entry name" value="PREFOLDIN SUBUNIT 3"/>
    <property type="match status" value="1"/>
</dbReference>
<evidence type="ECO:0000256" key="5">
    <source>
        <dbReference type="SAM" id="MobiDB-lite"/>
    </source>
</evidence>
<gene>
    <name evidence="6" type="ORF">B0H66DRAFT_174781</name>
</gene>
<dbReference type="CDD" id="cd23156">
    <property type="entry name" value="Prefoldin_3"/>
    <property type="match status" value="1"/>
</dbReference>
<name>A0AAE0IAX3_9PEZI</name>
<comment type="similarity">
    <text evidence="1 4">Belongs to the prefoldin subunit alpha family.</text>
</comment>
<comment type="subunit">
    <text evidence="2 4">Heterohexamer of two PFD-alpha type and four PFD-beta type subunits.</text>
</comment>
<dbReference type="GO" id="GO:0015631">
    <property type="term" value="F:tubulin binding"/>
    <property type="evidence" value="ECO:0007669"/>
    <property type="project" value="TreeGrafter"/>
</dbReference>
<evidence type="ECO:0000256" key="1">
    <source>
        <dbReference type="ARBA" id="ARBA00010048"/>
    </source>
</evidence>
<dbReference type="Proteomes" id="UP001283341">
    <property type="component" value="Unassembled WGS sequence"/>
</dbReference>
<feature type="compositionally biased region" description="Low complexity" evidence="5">
    <location>
        <begin position="11"/>
        <end position="26"/>
    </location>
</feature>
<protein>
    <recommendedName>
        <fullName evidence="4">Prefoldin subunit 3</fullName>
    </recommendedName>
</protein>
<evidence type="ECO:0000313" key="7">
    <source>
        <dbReference type="Proteomes" id="UP001283341"/>
    </source>
</evidence>
<dbReference type="GO" id="GO:0005737">
    <property type="term" value="C:cytoplasm"/>
    <property type="evidence" value="ECO:0007669"/>
    <property type="project" value="TreeGrafter"/>
</dbReference>
<reference evidence="6" key="1">
    <citation type="journal article" date="2023" name="Mol. Phylogenet. Evol.">
        <title>Genome-scale phylogeny and comparative genomics of the fungal order Sordariales.</title>
        <authorList>
            <person name="Hensen N."/>
            <person name="Bonometti L."/>
            <person name="Westerberg I."/>
            <person name="Brannstrom I.O."/>
            <person name="Guillou S."/>
            <person name="Cros-Aarteil S."/>
            <person name="Calhoun S."/>
            <person name="Haridas S."/>
            <person name="Kuo A."/>
            <person name="Mondo S."/>
            <person name="Pangilinan J."/>
            <person name="Riley R."/>
            <person name="LaButti K."/>
            <person name="Andreopoulos B."/>
            <person name="Lipzen A."/>
            <person name="Chen C."/>
            <person name="Yan M."/>
            <person name="Daum C."/>
            <person name="Ng V."/>
            <person name="Clum A."/>
            <person name="Steindorff A."/>
            <person name="Ohm R.A."/>
            <person name="Martin F."/>
            <person name="Silar P."/>
            <person name="Natvig D.O."/>
            <person name="Lalanne C."/>
            <person name="Gautier V."/>
            <person name="Ament-Velasquez S.L."/>
            <person name="Kruys A."/>
            <person name="Hutchinson M.I."/>
            <person name="Powell A.J."/>
            <person name="Barry K."/>
            <person name="Miller A.N."/>
            <person name="Grigoriev I.V."/>
            <person name="Debuchy R."/>
            <person name="Gladieux P."/>
            <person name="Hiltunen Thoren M."/>
            <person name="Johannesson H."/>
        </authorList>
    </citation>
    <scope>NUCLEOTIDE SEQUENCE</scope>
    <source>
        <strain evidence="6">CBS 118394</strain>
    </source>
</reference>
<evidence type="ECO:0000256" key="3">
    <source>
        <dbReference type="ARBA" id="ARBA00023186"/>
    </source>
</evidence>
<dbReference type="SUPFAM" id="SSF46579">
    <property type="entry name" value="Prefoldin"/>
    <property type="match status" value="1"/>
</dbReference>
<dbReference type="InterPro" id="IPR016655">
    <property type="entry name" value="PFD3"/>
</dbReference>
<dbReference type="Pfam" id="PF02996">
    <property type="entry name" value="Prefoldin"/>
    <property type="match status" value="1"/>
</dbReference>
<dbReference type="GO" id="GO:0016272">
    <property type="term" value="C:prefoldin complex"/>
    <property type="evidence" value="ECO:0007669"/>
    <property type="project" value="UniProtKB-UniRule"/>
</dbReference>
<proteinExistence type="inferred from homology"/>